<organism evidence="3 4">
    <name type="scientific">Inquilinus limosus</name>
    <dbReference type="NCBI Taxonomy" id="171674"/>
    <lineage>
        <taxon>Bacteria</taxon>
        <taxon>Pseudomonadati</taxon>
        <taxon>Pseudomonadota</taxon>
        <taxon>Alphaproteobacteria</taxon>
        <taxon>Rhodospirillales</taxon>
        <taxon>Rhodospirillaceae</taxon>
        <taxon>Inquilinus</taxon>
    </lineage>
</organism>
<dbReference type="InterPro" id="IPR018511">
    <property type="entry name" value="Hemolysin-typ_Ca-bd_CS"/>
</dbReference>
<comment type="caution">
    <text evidence="3">The sequence shown here is derived from an EMBL/GenBank/DDBJ whole genome shotgun (WGS) entry which is preliminary data.</text>
</comment>
<dbReference type="Gene3D" id="2.150.10.10">
    <property type="entry name" value="Serralysin-like metalloprotease, C-terminal"/>
    <property type="match status" value="8"/>
</dbReference>
<gene>
    <name evidence="3" type="ORF">JF625_20425</name>
</gene>
<dbReference type="Pfam" id="PF00353">
    <property type="entry name" value="HemolysinCabind"/>
    <property type="match status" value="7"/>
</dbReference>
<evidence type="ECO:0000313" key="3">
    <source>
        <dbReference type="EMBL" id="MBW8727503.1"/>
    </source>
</evidence>
<dbReference type="InterPro" id="IPR050557">
    <property type="entry name" value="RTX_toxin/Mannuronan_C5-epim"/>
</dbReference>
<name>A0A952FMK0_9PROT</name>
<accession>A0A952FMK0</accession>
<dbReference type="Proteomes" id="UP000700706">
    <property type="component" value="Unassembled WGS sequence"/>
</dbReference>
<evidence type="ECO:0000313" key="4">
    <source>
        <dbReference type="Proteomes" id="UP000700706"/>
    </source>
</evidence>
<dbReference type="InterPro" id="IPR001343">
    <property type="entry name" value="Hemolysn_Ca-bd"/>
</dbReference>
<dbReference type="PANTHER" id="PTHR38340">
    <property type="entry name" value="S-LAYER PROTEIN"/>
    <property type="match status" value="1"/>
</dbReference>
<dbReference type="EMBL" id="JAEKLZ010000281">
    <property type="protein sequence ID" value="MBW8727503.1"/>
    <property type="molecule type" value="Genomic_DNA"/>
</dbReference>
<evidence type="ECO:0000256" key="1">
    <source>
        <dbReference type="ARBA" id="ARBA00004613"/>
    </source>
</evidence>
<dbReference type="GO" id="GO:0005576">
    <property type="term" value="C:extracellular region"/>
    <property type="evidence" value="ECO:0007669"/>
    <property type="project" value="UniProtKB-SubCell"/>
</dbReference>
<dbReference type="PROSITE" id="PS00330">
    <property type="entry name" value="HEMOLYSIN_CALCIUM"/>
    <property type="match status" value="2"/>
</dbReference>
<dbReference type="PANTHER" id="PTHR38340:SF1">
    <property type="entry name" value="S-LAYER PROTEIN"/>
    <property type="match status" value="1"/>
</dbReference>
<keyword evidence="2" id="KW-0964">Secreted</keyword>
<protein>
    <submittedName>
        <fullName evidence="3">Calcium-binding protein</fullName>
    </submittedName>
</protein>
<dbReference type="AlphaFoldDB" id="A0A952FMK0"/>
<dbReference type="SUPFAM" id="SSF51120">
    <property type="entry name" value="beta-Roll"/>
    <property type="match status" value="6"/>
</dbReference>
<evidence type="ECO:0000256" key="2">
    <source>
        <dbReference type="ARBA" id="ARBA00022525"/>
    </source>
</evidence>
<reference evidence="3" key="1">
    <citation type="submission" date="2020-06" db="EMBL/GenBank/DDBJ databases">
        <title>Stable isotope informed genome-resolved metagenomics uncovers potential trophic interactions in rhizosphere soil.</title>
        <authorList>
            <person name="Starr E.P."/>
            <person name="Shi S."/>
            <person name="Blazewicz S.J."/>
            <person name="Koch B.J."/>
            <person name="Probst A.J."/>
            <person name="Hungate B.A."/>
            <person name="Pett-Ridge J."/>
            <person name="Firestone M.K."/>
            <person name="Banfield J.F."/>
        </authorList>
    </citation>
    <scope>NUCLEOTIDE SEQUENCE</scope>
    <source>
        <strain evidence="3">YM_69_17</strain>
    </source>
</reference>
<dbReference type="InterPro" id="IPR011049">
    <property type="entry name" value="Serralysin-like_metalloprot_C"/>
</dbReference>
<dbReference type="GO" id="GO:0005509">
    <property type="term" value="F:calcium ion binding"/>
    <property type="evidence" value="ECO:0007669"/>
    <property type="project" value="InterPro"/>
</dbReference>
<dbReference type="PRINTS" id="PR00313">
    <property type="entry name" value="CABNDNGRPT"/>
</dbReference>
<comment type="subcellular location">
    <subcellularLocation>
        <location evidence="1">Secreted</location>
    </subcellularLocation>
</comment>
<proteinExistence type="predicted"/>
<sequence>MAVVIVGTNGDDFLPGTGFNDTISGLDGDDQLIGYGGVNTLLGGAGDDILDNTGGNNTGLLVGGSGADKIMSGSGSFDTASYADSSAGVTVDLLVSQVGSGGDAEGDTLSGIDALIGSAFDDVLSVNSSSFSQLDGGAGNDILKVGGNGGNLRGGAGADTLIGSITDDFAIAVYSNSASGVIVNLATGTGSGGDAEGDVLQNITGVTGSGHNDLLIGSSADNLINGGGGDDILRGGAGADRLNGSDDEDTADYSQATTRVAADLVSGGGTLGEATGDRYQQIEDLRGSAFNDVLSGDAGANVLEGGAGADALDGRDGIDTVSYEHSAAGVTVGLTTGAAVGGDAQGDILTSFENLRGSAFADTLAGDIGNNTLEGGAGADALYGGAGTDTASYVHSTAGVSIDLTYGTATGGDAASDILVSIENLIGSAFNDVLAAGGLGVGTSLSGGAGNDILQGGSQADIFDGGAGFDQVLYNNAYGVTVNLQLGIGLSGDAKDDSLIGIEGVTGSRAADHLIGSDADNVLYGRGGADILSGGAGADILSGDAGADQLDGGSGIDTAYYAGSAAGVQIDLGAHTAAGGEAAGDTLTGIEQLIGSEFADTLTGDAGANGLRGQGGDDVLTGGGGGDTLRGGAGNDRFVYLAASDSTGGLATQDAIGDFTAGDKVDVSAIDANGAGPGNTSFTFITGAFTGAGGELRVAAGLNGYVAVQGDIDGDQVADFTINVLSDHALTAADFVL</sequence>